<dbReference type="EC" id="2.4.-.-" evidence="2"/>
<feature type="domain" description="Glycosyltransferase 2-like" evidence="1">
    <location>
        <begin position="10"/>
        <end position="194"/>
    </location>
</feature>
<sequence>MKEVQITGSIVLYKNDYTIVEAAVKSFLSTGLNVFLFLIDNSPGRELEALSAIDPVRIRYIFSNSNPGFGAAHNTAFRHSVQFNAAYHLVFNPDVYFEADTLEQLYNYMEAHRSTGQIMPRVLYPDGSLQYLCRKNPTFSNLFSRRFFPRQLRDILAKRMGKYEYKDHDYGQPIYNVPFLSGCFMFLRTEVLKQVAGFDEHFFLYMEDADLTRRILQRSQTVYYPAVSIYHHYTKGSYTNLKLTWYHLRSAITYFNKWGWLNFKG</sequence>
<dbReference type="InterPro" id="IPR001173">
    <property type="entry name" value="Glyco_trans_2-like"/>
</dbReference>
<dbReference type="Gene3D" id="3.90.550.10">
    <property type="entry name" value="Spore Coat Polysaccharide Biosynthesis Protein SpsA, Chain A"/>
    <property type="match status" value="1"/>
</dbReference>
<proteinExistence type="predicted"/>
<dbReference type="EMBL" id="CP139960">
    <property type="protein sequence ID" value="WQD38972.1"/>
    <property type="molecule type" value="Genomic_DNA"/>
</dbReference>
<dbReference type="Pfam" id="PF00535">
    <property type="entry name" value="Glycos_transf_2"/>
    <property type="match status" value="1"/>
</dbReference>
<reference evidence="2 3" key="1">
    <citation type="submission" date="2023-12" db="EMBL/GenBank/DDBJ databases">
        <title>Genome sequencing and assembly of bacterial species from a model synthetic community.</title>
        <authorList>
            <person name="Hogle S.L."/>
        </authorList>
    </citation>
    <scope>NUCLEOTIDE SEQUENCE [LARGE SCALE GENOMIC DNA]</scope>
    <source>
        <strain evidence="2 3">HAMBI_3031</strain>
    </source>
</reference>
<dbReference type="Proteomes" id="UP001325680">
    <property type="component" value="Chromosome"/>
</dbReference>
<accession>A0ABZ0WBK8</accession>
<organism evidence="2 3">
    <name type="scientific">Niabella yanshanensis</name>
    <dbReference type="NCBI Taxonomy" id="577386"/>
    <lineage>
        <taxon>Bacteria</taxon>
        <taxon>Pseudomonadati</taxon>
        <taxon>Bacteroidota</taxon>
        <taxon>Chitinophagia</taxon>
        <taxon>Chitinophagales</taxon>
        <taxon>Chitinophagaceae</taxon>
        <taxon>Niabella</taxon>
    </lineage>
</organism>
<name>A0ABZ0WBK8_9BACT</name>
<evidence type="ECO:0000259" key="1">
    <source>
        <dbReference type="Pfam" id="PF00535"/>
    </source>
</evidence>
<keyword evidence="2" id="KW-0808">Transferase</keyword>
<keyword evidence="3" id="KW-1185">Reference proteome</keyword>
<dbReference type="PANTHER" id="PTHR43179:SF10">
    <property type="entry name" value="GLYCOSYL TRANSFERASE"/>
    <property type="match status" value="1"/>
</dbReference>
<gene>
    <name evidence="2" type="ORF">U0035_02280</name>
</gene>
<dbReference type="SUPFAM" id="SSF53448">
    <property type="entry name" value="Nucleotide-diphospho-sugar transferases"/>
    <property type="match status" value="1"/>
</dbReference>
<keyword evidence="2" id="KW-0328">Glycosyltransferase</keyword>
<dbReference type="RefSeq" id="WP_114792563.1">
    <property type="nucleotide sequence ID" value="NZ_CP139960.1"/>
</dbReference>
<evidence type="ECO:0000313" key="3">
    <source>
        <dbReference type="Proteomes" id="UP001325680"/>
    </source>
</evidence>
<dbReference type="GO" id="GO:0016757">
    <property type="term" value="F:glycosyltransferase activity"/>
    <property type="evidence" value="ECO:0007669"/>
    <property type="project" value="UniProtKB-KW"/>
</dbReference>
<protein>
    <submittedName>
        <fullName evidence="2">Glycosyltransferase family 2 protein</fullName>
        <ecNumber evidence="2">2.4.-.-</ecNumber>
    </submittedName>
</protein>
<evidence type="ECO:0000313" key="2">
    <source>
        <dbReference type="EMBL" id="WQD38972.1"/>
    </source>
</evidence>
<dbReference type="InterPro" id="IPR029044">
    <property type="entry name" value="Nucleotide-diphossugar_trans"/>
</dbReference>
<dbReference type="PANTHER" id="PTHR43179">
    <property type="entry name" value="RHAMNOSYLTRANSFERASE WBBL"/>
    <property type="match status" value="1"/>
</dbReference>